<dbReference type="OMA" id="FRTHWQC"/>
<comment type="function">
    <text evidence="1 9">Accessory subunit of the mitochondrial membrane respiratory chain NADH dehydrogenase (Complex I), that is believed not to be involved in catalysis. Complex I functions in the transfer of electrons from NADH to the respiratory chain. The immediate electron acceptor for the enzyme is believed to be ubiquinone.</text>
</comment>
<feature type="region of interest" description="Disordered" evidence="10">
    <location>
        <begin position="141"/>
        <end position="174"/>
    </location>
</feature>
<dbReference type="EnsemblMetazoa" id="XM_014399375.2">
    <property type="protein sequence ID" value="XP_014254861.1"/>
    <property type="gene ID" value="LOC106669714"/>
</dbReference>
<sequence length="174" mass="20125">MVVSYKVDLPTEEELTVPEVNLSSAVLRAAAFHLGKYCENVNNEFMLCRSEYPQDPRQCIQEGKEVTACSLGFFQKMKQACRQEFEIYTECIDKSSTSFDFAPCRKTQGVYDKCMLDKLNIERPHFGYFCEARIHDSSRPKPQKEVQVLDDPIPSLPPDYKKTESKYQGRHIYS</sequence>
<comment type="similarity">
    <text evidence="2 9">Belongs to the complex I NDUFA8 subunit family.</text>
</comment>
<evidence type="ECO:0000256" key="7">
    <source>
        <dbReference type="ARBA" id="ARBA00023128"/>
    </source>
</evidence>
<keyword evidence="7 9" id="KW-0496">Mitochondrion</keyword>
<keyword evidence="4 9" id="KW-0679">Respiratory chain</keyword>
<proteinExistence type="inferred from homology"/>
<evidence type="ECO:0000256" key="10">
    <source>
        <dbReference type="SAM" id="MobiDB-lite"/>
    </source>
</evidence>
<dbReference type="InterPro" id="IPR016680">
    <property type="entry name" value="NDUFA8"/>
</dbReference>
<dbReference type="Proteomes" id="UP000494040">
    <property type="component" value="Unassembled WGS sequence"/>
</dbReference>
<keyword evidence="9" id="KW-0472">Membrane</keyword>
<evidence type="ECO:0000256" key="2">
    <source>
        <dbReference type="ARBA" id="ARBA00010705"/>
    </source>
</evidence>
<evidence type="ECO:0000256" key="6">
    <source>
        <dbReference type="ARBA" id="ARBA00022982"/>
    </source>
</evidence>
<dbReference type="PIRSF" id="PIRSF017016">
    <property type="entry name" value="NDUA8"/>
    <property type="match status" value="1"/>
</dbReference>
<evidence type="ECO:0000256" key="1">
    <source>
        <dbReference type="ARBA" id="ARBA00003195"/>
    </source>
</evidence>
<evidence type="ECO:0000313" key="11">
    <source>
        <dbReference type="EnsemblMetazoa" id="XP_014254861.1"/>
    </source>
</evidence>
<dbReference type="GO" id="GO:0006120">
    <property type="term" value="P:mitochondrial electron transport, NADH to ubiquinone"/>
    <property type="evidence" value="ECO:0007669"/>
    <property type="project" value="InterPro"/>
</dbReference>
<reference evidence="11" key="1">
    <citation type="submission" date="2022-01" db="UniProtKB">
        <authorList>
            <consortium name="EnsemblMetazoa"/>
        </authorList>
    </citation>
    <scope>IDENTIFICATION</scope>
</reference>
<dbReference type="KEGG" id="clec:106669714"/>
<keyword evidence="12" id="KW-1185">Reference proteome</keyword>
<evidence type="ECO:0000256" key="9">
    <source>
        <dbReference type="PIRNR" id="PIRNR017016"/>
    </source>
</evidence>
<keyword evidence="5" id="KW-0677">Repeat</keyword>
<evidence type="ECO:0000256" key="5">
    <source>
        <dbReference type="ARBA" id="ARBA00022737"/>
    </source>
</evidence>
<dbReference type="OrthoDB" id="276296at2759"/>
<keyword evidence="6 9" id="KW-0249">Electron transport</keyword>
<evidence type="ECO:0000313" key="12">
    <source>
        <dbReference type="Proteomes" id="UP000494040"/>
    </source>
</evidence>
<evidence type="ECO:0000256" key="8">
    <source>
        <dbReference type="ARBA" id="ARBA00023157"/>
    </source>
</evidence>
<accession>A0A8I6S7T9</accession>
<dbReference type="PROSITE" id="PS51808">
    <property type="entry name" value="CHCH"/>
    <property type="match status" value="1"/>
</dbReference>
<organism evidence="11 12">
    <name type="scientific">Cimex lectularius</name>
    <name type="common">Bed bug</name>
    <name type="synonym">Acanthia lectularia</name>
    <dbReference type="NCBI Taxonomy" id="79782"/>
    <lineage>
        <taxon>Eukaryota</taxon>
        <taxon>Metazoa</taxon>
        <taxon>Ecdysozoa</taxon>
        <taxon>Arthropoda</taxon>
        <taxon>Hexapoda</taxon>
        <taxon>Insecta</taxon>
        <taxon>Pterygota</taxon>
        <taxon>Neoptera</taxon>
        <taxon>Paraneoptera</taxon>
        <taxon>Hemiptera</taxon>
        <taxon>Heteroptera</taxon>
        <taxon>Panheteroptera</taxon>
        <taxon>Cimicomorpha</taxon>
        <taxon>Cimicidae</taxon>
        <taxon>Cimex</taxon>
    </lineage>
</organism>
<dbReference type="AlphaFoldDB" id="A0A8I6S7T9"/>
<keyword evidence="9" id="KW-0999">Mitochondrion inner membrane</keyword>
<evidence type="ECO:0000256" key="3">
    <source>
        <dbReference type="ARBA" id="ARBA00022448"/>
    </source>
</evidence>
<comment type="subcellular location">
    <subcellularLocation>
        <location evidence="9">Mitochondrion inner membrane</location>
    </subcellularLocation>
</comment>
<protein>
    <recommendedName>
        <fullName evidence="9">NADH dehydrogenase [ubiquinone] 1 alpha subcomplex subunit 8</fullName>
    </recommendedName>
</protein>
<dbReference type="CTD" id="37946"/>
<name>A0A8I6S7T9_CIMLE</name>
<dbReference type="GO" id="GO:0005743">
    <property type="term" value="C:mitochondrial inner membrane"/>
    <property type="evidence" value="ECO:0007669"/>
    <property type="project" value="UniProtKB-SubCell"/>
</dbReference>
<dbReference type="PANTHER" id="PTHR13344">
    <property type="entry name" value="NADH-UBIQUINONE OXIDOREDUCTASE"/>
    <property type="match status" value="1"/>
</dbReference>
<dbReference type="RefSeq" id="XP_014254861.1">
    <property type="nucleotide sequence ID" value="XM_014399375.2"/>
</dbReference>
<keyword evidence="8" id="KW-1015">Disulfide bond</keyword>
<evidence type="ECO:0000256" key="4">
    <source>
        <dbReference type="ARBA" id="ARBA00022660"/>
    </source>
</evidence>
<keyword evidence="3 9" id="KW-0813">Transport</keyword>
<dbReference type="PANTHER" id="PTHR13344:SF0">
    <property type="entry name" value="NADH DEHYDROGENASE [UBIQUINONE] 1 ALPHA SUBCOMPLEX SUBUNIT 8"/>
    <property type="match status" value="1"/>
</dbReference>
<dbReference type="GeneID" id="106669714"/>